<reference evidence="1" key="1">
    <citation type="journal article" date="2020" name="New Phytol.">
        <title>Comparative genomics reveals dynamic genome evolution in host specialist ectomycorrhizal fungi.</title>
        <authorList>
            <person name="Lofgren L.A."/>
            <person name="Nguyen N.H."/>
            <person name="Vilgalys R."/>
            <person name="Ruytinx J."/>
            <person name="Liao H.L."/>
            <person name="Branco S."/>
            <person name="Kuo A."/>
            <person name="LaButti K."/>
            <person name="Lipzen A."/>
            <person name="Andreopoulos W."/>
            <person name="Pangilinan J."/>
            <person name="Riley R."/>
            <person name="Hundley H."/>
            <person name="Na H."/>
            <person name="Barry K."/>
            <person name="Grigoriev I.V."/>
            <person name="Stajich J.E."/>
            <person name="Kennedy P.G."/>
        </authorList>
    </citation>
    <scope>NUCLEOTIDE SEQUENCE</scope>
    <source>
        <strain evidence="1">MN1</strain>
    </source>
</reference>
<dbReference type="RefSeq" id="XP_041187570.1">
    <property type="nucleotide sequence ID" value="XM_041338705.1"/>
</dbReference>
<accession>A0A9P7J6P9</accession>
<dbReference type="Proteomes" id="UP000807769">
    <property type="component" value="Unassembled WGS sequence"/>
</dbReference>
<name>A0A9P7J6P9_9AGAM</name>
<dbReference type="EMBL" id="JABBWG010000049">
    <property type="protein sequence ID" value="KAG1805994.1"/>
    <property type="molecule type" value="Genomic_DNA"/>
</dbReference>
<dbReference type="GeneID" id="64632721"/>
<proteinExistence type="predicted"/>
<keyword evidence="2" id="KW-1185">Reference proteome</keyword>
<protein>
    <submittedName>
        <fullName evidence="1">Uncharacterized protein</fullName>
    </submittedName>
</protein>
<dbReference type="OrthoDB" id="3202607at2759"/>
<sequence length="208" mass="22862">MPHILLDNNKHIVGILAGWPKGDAWKHTAKAACNAMEQARGQCVFRYINREHRRGCYPCLPVGVSYGRGQQVMPNSNGAAIQSLLRNKAIQRLARFGNSILHRYSPKVHRLVFAAATFNFGPATVTYGHMDNGNFASGMCSITALGNYDPTKGGHLILFDLGLVIEFPPRSTILIPSAILQHGNMLISSREKHLSFTQYFAGGLIKMG</sequence>
<gene>
    <name evidence="1" type="ORF">BJ212DRAFT_1449499</name>
</gene>
<comment type="caution">
    <text evidence="1">The sequence shown here is derived from an EMBL/GenBank/DDBJ whole genome shotgun (WGS) entry which is preliminary data.</text>
</comment>
<evidence type="ECO:0000313" key="2">
    <source>
        <dbReference type="Proteomes" id="UP000807769"/>
    </source>
</evidence>
<evidence type="ECO:0000313" key="1">
    <source>
        <dbReference type="EMBL" id="KAG1805994.1"/>
    </source>
</evidence>
<organism evidence="1 2">
    <name type="scientific">Suillus subaureus</name>
    <dbReference type="NCBI Taxonomy" id="48587"/>
    <lineage>
        <taxon>Eukaryota</taxon>
        <taxon>Fungi</taxon>
        <taxon>Dikarya</taxon>
        <taxon>Basidiomycota</taxon>
        <taxon>Agaricomycotina</taxon>
        <taxon>Agaricomycetes</taxon>
        <taxon>Agaricomycetidae</taxon>
        <taxon>Boletales</taxon>
        <taxon>Suillineae</taxon>
        <taxon>Suillaceae</taxon>
        <taxon>Suillus</taxon>
    </lineage>
</organism>
<dbReference type="Gene3D" id="3.60.130.30">
    <property type="match status" value="1"/>
</dbReference>
<dbReference type="AlphaFoldDB" id="A0A9P7J6P9"/>